<dbReference type="InterPro" id="IPR056564">
    <property type="entry name" value="Ig-like_KY"/>
</dbReference>
<dbReference type="Pfam" id="PF23265">
    <property type="entry name" value="Ig-like_KY"/>
    <property type="match status" value="4"/>
</dbReference>
<feature type="region of interest" description="Disordered" evidence="1">
    <location>
        <begin position="98"/>
        <end position="119"/>
    </location>
</feature>
<organism evidence="3 4">
    <name type="scientific">Branchiostoma lanceolatum</name>
    <name type="common">Common lancelet</name>
    <name type="synonym">Amphioxus lanceolatum</name>
    <dbReference type="NCBI Taxonomy" id="7740"/>
    <lineage>
        <taxon>Eukaryota</taxon>
        <taxon>Metazoa</taxon>
        <taxon>Chordata</taxon>
        <taxon>Cephalochordata</taxon>
        <taxon>Leptocardii</taxon>
        <taxon>Amphioxiformes</taxon>
        <taxon>Branchiostomatidae</taxon>
        <taxon>Branchiostoma</taxon>
    </lineage>
</organism>
<feature type="compositionally biased region" description="Polar residues" evidence="1">
    <location>
        <begin position="516"/>
        <end position="532"/>
    </location>
</feature>
<keyword evidence="4" id="KW-1185">Reference proteome</keyword>
<feature type="domain" description="KY-like immunoglobulin-like" evidence="2">
    <location>
        <begin position="1137"/>
        <end position="1247"/>
    </location>
</feature>
<evidence type="ECO:0000256" key="1">
    <source>
        <dbReference type="SAM" id="MobiDB-lite"/>
    </source>
</evidence>
<dbReference type="PANTHER" id="PTHR47020">
    <property type="entry name" value="HILLARIN"/>
    <property type="match status" value="1"/>
</dbReference>
<gene>
    <name evidence="3" type="primary">KY</name>
    <name evidence="3" type="ORF">BLAG_LOCUS15194</name>
</gene>
<evidence type="ECO:0000259" key="2">
    <source>
        <dbReference type="Pfam" id="PF23265"/>
    </source>
</evidence>
<dbReference type="PANTHER" id="PTHR47020:SF1">
    <property type="entry name" value="HILLARIN"/>
    <property type="match status" value="1"/>
</dbReference>
<protein>
    <submittedName>
        <fullName evidence="3">KY protein</fullName>
    </submittedName>
</protein>
<dbReference type="Proteomes" id="UP000838412">
    <property type="component" value="Chromosome 3"/>
</dbReference>
<name>A0A8J9ZN96_BRALA</name>
<feature type="compositionally biased region" description="Acidic residues" evidence="1">
    <location>
        <begin position="135"/>
        <end position="152"/>
    </location>
</feature>
<feature type="region of interest" description="Disordered" evidence="1">
    <location>
        <begin position="183"/>
        <end position="216"/>
    </location>
</feature>
<feature type="region of interest" description="Disordered" evidence="1">
    <location>
        <begin position="71"/>
        <end position="90"/>
    </location>
</feature>
<evidence type="ECO:0000313" key="4">
    <source>
        <dbReference type="Proteomes" id="UP000838412"/>
    </source>
</evidence>
<evidence type="ECO:0000313" key="3">
    <source>
        <dbReference type="EMBL" id="CAH1257181.1"/>
    </source>
</evidence>
<feature type="region of interest" description="Disordered" evidence="1">
    <location>
        <begin position="134"/>
        <end position="161"/>
    </location>
</feature>
<feature type="region of interest" description="Disordered" evidence="1">
    <location>
        <begin position="430"/>
        <end position="484"/>
    </location>
</feature>
<reference evidence="3" key="1">
    <citation type="submission" date="2022-01" db="EMBL/GenBank/DDBJ databases">
        <authorList>
            <person name="Braso-Vives M."/>
        </authorList>
    </citation>
    <scope>NUCLEOTIDE SEQUENCE</scope>
</reference>
<feature type="region of interest" description="Disordered" evidence="1">
    <location>
        <begin position="504"/>
        <end position="550"/>
    </location>
</feature>
<feature type="compositionally biased region" description="Low complexity" evidence="1">
    <location>
        <begin position="43"/>
        <end position="56"/>
    </location>
</feature>
<feature type="domain" description="KY-like immunoglobulin-like" evidence="2">
    <location>
        <begin position="1017"/>
        <end position="1128"/>
    </location>
</feature>
<feature type="region of interest" description="Disordered" evidence="1">
    <location>
        <begin position="277"/>
        <end position="321"/>
    </location>
</feature>
<feature type="domain" description="KY-like immunoglobulin-like" evidence="2">
    <location>
        <begin position="905"/>
        <end position="1006"/>
    </location>
</feature>
<feature type="compositionally biased region" description="Basic and acidic residues" evidence="1">
    <location>
        <begin position="465"/>
        <end position="477"/>
    </location>
</feature>
<feature type="region of interest" description="Disordered" evidence="1">
    <location>
        <begin position="1"/>
        <end position="56"/>
    </location>
</feature>
<feature type="compositionally biased region" description="Low complexity" evidence="1">
    <location>
        <begin position="430"/>
        <end position="441"/>
    </location>
</feature>
<dbReference type="InterPro" id="IPR053041">
    <property type="entry name" value="Transglut-like_Superfamily_Mod"/>
</dbReference>
<feature type="domain" description="KY-like immunoglobulin-like" evidence="2">
    <location>
        <begin position="756"/>
        <end position="887"/>
    </location>
</feature>
<feature type="compositionally biased region" description="Polar residues" evidence="1">
    <location>
        <begin position="1"/>
        <end position="22"/>
    </location>
</feature>
<proteinExistence type="predicted"/>
<dbReference type="OrthoDB" id="6129702at2759"/>
<dbReference type="EMBL" id="OV696688">
    <property type="protein sequence ID" value="CAH1257181.1"/>
    <property type="molecule type" value="Genomic_DNA"/>
</dbReference>
<sequence length="1348" mass="148724">MGCGTSTAAVPSGTTIGTQTDRSFVARQKDKEAIEASSGTSNLPRRQLRPLGRGPDLNAIEADARKTLQPANVLPSIKHKDGTTQKNPVLPLYHPPLPQIPIERRAGGPSQEAAGSQGKAVVANGTETLIVIPDETFDSSDDDLSSLDDNNPDEATGYAYGNGTEKVGIASIVGARAGIEQNGAETGHQFSTESKLARNGKGGNGENRTDVSPTKMFSLGASDTVITSEELVRNSKVDKIAASADGTVSGAANDAAAVVVAKTEESQTTQDAAQLVNAPSENGPAPERSENVVNNPPEDNAPVQENNNNPSPKGPVELLLQNGNGDTLKKIHVGDNFSVAVNIVLQAVDPASVLQNNQAGVGVMNPQADQNGGVVENSVSLVGNAVKVANKDQPGATTNASEEENIPVAGKNLLELTDKAECTETSVVSDSITSSTTDDNVNMNGNNAKGLPEVIVTDHEEDSEKETQENITDHALDDTTTGKQRRMLQLLRDFDLKKMLEERRRKRAKEHRSNAEEPSSNGNAKEQNLSNETIERKIPEPNAPQRKKAAVLGKEETSLFKHIEVHAVYHALEPPKAADTFATHVKSLLVDDLSDLERVRMLFHWVTAQNLQDMTFGDDVVEESPLGYLKVIKEGKGTCAKLFEQLCSAASLKCHVIKGYKKSDDCLPDHSFHDQRKQHRGTWNAVLVDGEWRLVDCHWAARGVRAIEENGGAIENVNDVYKYEEFYFLTDPEDLIDTHFPDCPEWQLVEKYLTITQFQSRVKRWPMFHRFGLELKSHRAVVVIPAGDFVELTLGFSKEKRKEFRIVYELTTKEGGSEVGGISLNRYVVQETWDCNENFTIDVPKSGTYVLDIYGKPHAEVSGNEGAKVCQYMIVCDTLKDNGVPFPEYTGTWGPGKVLATSGIFPVSHARAVVRSQGQVELTFQTNRHLEFRHRLYTQQFDENGLENFVVHSVTKHRISFHVRTPTKGKYGLIIFAKDPKDGTLKLVYSYVIICENEPNGITLFPVVRDGQFGTRQPYFSEFGLIENENASYFLTSDNGEVEVQLENPNQKQIMYSLSLRTEHGVQKFDRYALAQALGDKTVLLLHLPQEGEYALQLFAKHSQGQQRNVVNYCISCSAAKEDCKPFPCQNDSIWGPVYPTFSDFGLALDVPPRPCLISRSGKYNVSLAMTQPLLLRHHFFHCAEETRENMDDFAFCETIKHKATVTTCCPKAGDYCLEIYGTTFPPRHDDLPLVATFLLRCLHPLETGCKTFPQIIGRMWGPGCCLYEPLAGILSRDREVTFRVDVPDADDVVLKSPDSVTNMTKDQSETWTCSYVPRESDTSILLLGKFDKNVNKYVGLLEFKFGN</sequence>
<accession>A0A8J9ZN96</accession>